<evidence type="ECO:0000256" key="4">
    <source>
        <dbReference type="ARBA" id="ARBA00022448"/>
    </source>
</evidence>
<dbReference type="GeneID" id="8500528"/>
<name>C4XY94_CLAL4</name>
<organism evidence="10 11">
    <name type="scientific">Clavispora lusitaniae (strain ATCC 42720)</name>
    <name type="common">Yeast</name>
    <name type="synonym">Candida lusitaniae</name>
    <dbReference type="NCBI Taxonomy" id="306902"/>
    <lineage>
        <taxon>Eukaryota</taxon>
        <taxon>Fungi</taxon>
        <taxon>Dikarya</taxon>
        <taxon>Ascomycota</taxon>
        <taxon>Saccharomycotina</taxon>
        <taxon>Pichiomycetes</taxon>
        <taxon>Metschnikowiaceae</taxon>
        <taxon>Clavispora</taxon>
    </lineage>
</organism>
<dbReference type="GO" id="GO:0000774">
    <property type="term" value="F:adenyl-nucleotide exchange factor activity"/>
    <property type="evidence" value="ECO:0007669"/>
    <property type="project" value="InterPro"/>
</dbReference>
<dbReference type="InterPro" id="IPR050693">
    <property type="entry name" value="Hsp70_NEF-Inhibitors"/>
</dbReference>
<keyword evidence="9" id="KW-1133">Transmembrane helix</keyword>
<keyword evidence="9" id="KW-0472">Membrane</keyword>
<dbReference type="Proteomes" id="UP000007703">
    <property type="component" value="Unassembled WGS sequence"/>
</dbReference>
<evidence type="ECO:0000256" key="2">
    <source>
        <dbReference type="ARBA" id="ARBA00011799"/>
    </source>
</evidence>
<keyword evidence="4" id="KW-0813">Transport</keyword>
<dbReference type="InParanoid" id="C4XY94"/>
<evidence type="ECO:0000256" key="8">
    <source>
        <dbReference type="ARBA" id="ARBA00023010"/>
    </source>
</evidence>
<dbReference type="GO" id="GO:0015031">
    <property type="term" value="P:protein transport"/>
    <property type="evidence" value="ECO:0007669"/>
    <property type="project" value="UniProtKB-KW"/>
</dbReference>
<evidence type="ECO:0000313" key="10">
    <source>
        <dbReference type="EMBL" id="EEQ36794.1"/>
    </source>
</evidence>
<keyword evidence="5" id="KW-0732">Signal</keyword>
<gene>
    <name evidence="10" type="ORF">CLUG_00917</name>
</gene>
<reference evidence="10 11" key="1">
    <citation type="journal article" date="2009" name="Nature">
        <title>Evolution of pathogenicity and sexual reproduction in eight Candida genomes.</title>
        <authorList>
            <person name="Butler G."/>
            <person name="Rasmussen M.D."/>
            <person name="Lin M.F."/>
            <person name="Santos M.A."/>
            <person name="Sakthikumar S."/>
            <person name="Munro C.A."/>
            <person name="Rheinbay E."/>
            <person name="Grabherr M."/>
            <person name="Forche A."/>
            <person name="Reedy J.L."/>
            <person name="Agrafioti I."/>
            <person name="Arnaud M.B."/>
            <person name="Bates S."/>
            <person name="Brown A.J."/>
            <person name="Brunke S."/>
            <person name="Costanzo M.C."/>
            <person name="Fitzpatrick D.A."/>
            <person name="de Groot P.W."/>
            <person name="Harris D."/>
            <person name="Hoyer L.L."/>
            <person name="Hube B."/>
            <person name="Klis F.M."/>
            <person name="Kodira C."/>
            <person name="Lennard N."/>
            <person name="Logue M.E."/>
            <person name="Martin R."/>
            <person name="Neiman A.M."/>
            <person name="Nikolaou E."/>
            <person name="Quail M.A."/>
            <person name="Quinn J."/>
            <person name="Santos M.C."/>
            <person name="Schmitzberger F.F."/>
            <person name="Sherlock G."/>
            <person name="Shah P."/>
            <person name="Silverstein K.A."/>
            <person name="Skrzypek M.S."/>
            <person name="Soll D."/>
            <person name="Staggs R."/>
            <person name="Stansfield I."/>
            <person name="Stumpf M.P."/>
            <person name="Sudbery P.E."/>
            <person name="Srikantha T."/>
            <person name="Zeng Q."/>
            <person name="Berman J."/>
            <person name="Berriman M."/>
            <person name="Heitman J."/>
            <person name="Gow N.A."/>
            <person name="Lorenz M.C."/>
            <person name="Birren B.W."/>
            <person name="Kellis M."/>
            <person name="Cuomo C.A."/>
        </authorList>
    </citation>
    <scope>NUCLEOTIDE SEQUENCE [LARGE SCALE GENOMIC DNA]</scope>
    <source>
        <strain evidence="10 11">ATCC 42720</strain>
    </source>
</reference>
<protein>
    <recommendedName>
        <fullName evidence="3">Nucleotide exchange factor SIL1</fullName>
    </recommendedName>
</protein>
<dbReference type="PANTHER" id="PTHR19316:SF34">
    <property type="entry name" value="NUCLEOTIDE EXCHANGE FACTOR SIL1"/>
    <property type="match status" value="1"/>
</dbReference>
<evidence type="ECO:0000256" key="3">
    <source>
        <dbReference type="ARBA" id="ARBA00015352"/>
    </source>
</evidence>
<dbReference type="Gene3D" id="1.25.10.10">
    <property type="entry name" value="Leucine-rich Repeat Variant"/>
    <property type="match status" value="1"/>
</dbReference>
<keyword evidence="6" id="KW-0256">Endoplasmic reticulum</keyword>
<evidence type="ECO:0000256" key="5">
    <source>
        <dbReference type="ARBA" id="ARBA00022729"/>
    </source>
</evidence>
<accession>C4XY94</accession>
<keyword evidence="9" id="KW-0812">Transmembrane</keyword>
<dbReference type="STRING" id="306902.C4XY94"/>
<comment type="similarity">
    <text evidence="1">Belongs to the SIL1 family.</text>
</comment>
<sequence length="473" mass="53440">MAISSSSLTSIFTGSHFAFFPFLFNFASLSTCFLISPLYAHTSPPDSCTQESHSYFSSITSVFFIIMKYSALIISIFVSLAAAGLIDPTLEVVCPDSNVAHCYPKVFKPTDEWQTVREGQDIPPGLHVRLNMETGEREAKLVSEEDSDAQVPVLVEGAQVESEVPIEQKIQETLKKYKQEQMNFRKSKVSESELSDYASSVEELLHFGKNADVSRLEKALDTLIDLSHDIDFGERLTRDPKVFSSLLDAAQLTSSESQIPEKSFRIMGSSLRNNPAAVTNVFEKQDDNFMVTLFATLESPETSDVVRKRIAGVIHALASDMAFAYQFFNVEDASKSLGFSRLLRIFPKADHETQERIAMLFEDLNLLPSSPDKRDEDSPKPQERVSEMLQTLVPASQSEEQLQNMFKSLVELHRNHDLRPSKQFLQWLSKETEMRKNTKNVRDKTDADFDTFMLEARHLVFGNPNALRKADEF</sequence>
<proteinExistence type="inferred from homology"/>
<dbReference type="SUPFAM" id="SSF48371">
    <property type="entry name" value="ARM repeat"/>
    <property type="match status" value="1"/>
</dbReference>
<evidence type="ECO:0000256" key="7">
    <source>
        <dbReference type="ARBA" id="ARBA00022927"/>
    </source>
</evidence>
<dbReference type="FunCoup" id="C4XY94">
    <property type="interactions" value="150"/>
</dbReference>
<dbReference type="InterPro" id="IPR016024">
    <property type="entry name" value="ARM-type_fold"/>
</dbReference>
<evidence type="ECO:0000313" key="11">
    <source>
        <dbReference type="Proteomes" id="UP000007703"/>
    </source>
</evidence>
<feature type="transmembrane region" description="Helical" evidence="9">
    <location>
        <begin position="17"/>
        <end position="40"/>
    </location>
</feature>
<dbReference type="InterPro" id="IPR031884">
    <property type="entry name" value="Sil1_fungi"/>
</dbReference>
<dbReference type="HOGENOM" id="CLU_034955_0_0_1"/>
<dbReference type="AlphaFoldDB" id="C4XY94"/>
<dbReference type="KEGG" id="clu:CLUG_00917"/>
<dbReference type="OrthoDB" id="448649at2759"/>
<evidence type="ECO:0000256" key="6">
    <source>
        <dbReference type="ARBA" id="ARBA00022824"/>
    </source>
</evidence>
<dbReference type="GO" id="GO:0005783">
    <property type="term" value="C:endoplasmic reticulum"/>
    <property type="evidence" value="ECO:0007669"/>
    <property type="project" value="InterPro"/>
</dbReference>
<dbReference type="OMA" id="GLDIRMN"/>
<evidence type="ECO:0000256" key="9">
    <source>
        <dbReference type="SAM" id="Phobius"/>
    </source>
</evidence>
<keyword evidence="7" id="KW-0653">Protein transport</keyword>
<evidence type="ECO:0000256" key="1">
    <source>
        <dbReference type="ARBA" id="ARBA00010588"/>
    </source>
</evidence>
<dbReference type="VEuPathDB" id="FungiDB:CLUG_00917"/>
<dbReference type="InterPro" id="IPR011989">
    <property type="entry name" value="ARM-like"/>
</dbReference>
<comment type="subunit">
    <text evidence="2">Interacts with KAR2.</text>
</comment>
<dbReference type="PANTHER" id="PTHR19316">
    <property type="entry name" value="PROTEIN FOLDING REGULATOR"/>
    <property type="match status" value="1"/>
</dbReference>
<feature type="transmembrane region" description="Helical" evidence="9">
    <location>
        <begin position="61"/>
        <end position="86"/>
    </location>
</feature>
<dbReference type="Pfam" id="PF16782">
    <property type="entry name" value="SIL1"/>
    <property type="match status" value="1"/>
</dbReference>
<dbReference type="EMBL" id="CH408076">
    <property type="protein sequence ID" value="EEQ36794.1"/>
    <property type="molecule type" value="Genomic_DNA"/>
</dbReference>
<keyword evidence="8" id="KW-0811">Translocation</keyword>